<feature type="domain" description="DUF4440" evidence="1">
    <location>
        <begin position="11"/>
        <end position="117"/>
    </location>
</feature>
<keyword evidence="3" id="KW-1185">Reference proteome</keyword>
<evidence type="ECO:0000259" key="1">
    <source>
        <dbReference type="Pfam" id="PF14534"/>
    </source>
</evidence>
<organism evidence="2 3">
    <name type="scientific">Pseudomonas ekonensis</name>
    <dbReference type="NCBI Taxonomy" id="2842353"/>
    <lineage>
        <taxon>Bacteria</taxon>
        <taxon>Pseudomonadati</taxon>
        <taxon>Pseudomonadota</taxon>
        <taxon>Gammaproteobacteria</taxon>
        <taxon>Pseudomonadales</taxon>
        <taxon>Pseudomonadaceae</taxon>
        <taxon>Pseudomonas</taxon>
    </lineage>
</organism>
<protein>
    <submittedName>
        <fullName evidence="2">Nuclear transport factor 2 family protein</fullName>
    </submittedName>
</protein>
<sequence>MAHNDQIDLVIRTCEAQRSAAMLGGHLDIFSHLFHPDLTYIHASGAVDDLKSYLGKCRAKQFVYHALTHQIDKVTRVGELAIAFGELDATVTSCGVRKHLHNRTLTAWQKTGEQWQLLVYQATPLTPPAVAEDPEAG</sequence>
<gene>
    <name evidence="2" type="ORF">KVG96_12360</name>
</gene>
<proteinExistence type="predicted"/>
<dbReference type="RefSeq" id="WP_217892326.1">
    <property type="nucleotide sequence ID" value="NZ_JAHSTS010000001.1"/>
</dbReference>
<evidence type="ECO:0000313" key="2">
    <source>
        <dbReference type="EMBL" id="MBV4458746.1"/>
    </source>
</evidence>
<dbReference type="Pfam" id="PF14534">
    <property type="entry name" value="DUF4440"/>
    <property type="match status" value="1"/>
</dbReference>
<dbReference type="EMBL" id="JAHSTS010000001">
    <property type="protein sequence ID" value="MBV4458746.1"/>
    <property type="molecule type" value="Genomic_DNA"/>
</dbReference>
<accession>A0ABS6PE43</accession>
<reference evidence="2 3" key="1">
    <citation type="submission" date="2021-06" db="EMBL/GenBank/DDBJ databases">
        <title>Updating the genus Pseudomonas: Description of 43 new species and partition of the Pseudomonas putida group.</title>
        <authorList>
            <person name="Girard L."/>
            <person name="Lood C."/>
            <person name="Vandamme P."/>
            <person name="Rokni-Zadeh H."/>
            <person name="Van Noort V."/>
            <person name="Hofte M."/>
            <person name="Lavigne R."/>
            <person name="De Mot R."/>
        </authorList>
    </citation>
    <scope>NUCLEOTIDE SEQUENCE [LARGE SCALE GENOMIC DNA]</scope>
    <source>
        <strain evidence="2 3">COR58</strain>
    </source>
</reference>
<dbReference type="Proteomes" id="UP000765224">
    <property type="component" value="Unassembled WGS sequence"/>
</dbReference>
<dbReference type="InterPro" id="IPR027843">
    <property type="entry name" value="DUF4440"/>
</dbReference>
<name>A0ABS6PE43_9PSED</name>
<comment type="caution">
    <text evidence="2">The sequence shown here is derived from an EMBL/GenBank/DDBJ whole genome shotgun (WGS) entry which is preliminary data.</text>
</comment>
<evidence type="ECO:0000313" key="3">
    <source>
        <dbReference type="Proteomes" id="UP000765224"/>
    </source>
</evidence>